<reference evidence="3" key="1">
    <citation type="submission" date="2013-02" db="EMBL/GenBank/DDBJ databases">
        <authorList>
            <consortium name="The Broad Institute Genome Sequencing Platform"/>
            <person name="Cuomo C."/>
            <person name="Becnel J."/>
            <person name="Sanscrainte N."/>
            <person name="Walker B."/>
            <person name="Young S.K."/>
            <person name="Zeng Q."/>
            <person name="Gargeya S."/>
            <person name="Fitzgerald M."/>
            <person name="Haas B."/>
            <person name="Abouelleil A."/>
            <person name="Alvarado L."/>
            <person name="Arachchi H.M."/>
            <person name="Berlin A.M."/>
            <person name="Chapman S.B."/>
            <person name="Dewar J."/>
            <person name="Goldberg J."/>
            <person name="Griggs A."/>
            <person name="Gujja S."/>
            <person name="Hansen M."/>
            <person name="Howarth C."/>
            <person name="Imamovic A."/>
            <person name="Larimer J."/>
            <person name="McCowan C."/>
            <person name="Murphy C."/>
            <person name="Neiman D."/>
            <person name="Pearson M."/>
            <person name="Priest M."/>
            <person name="Roberts A."/>
            <person name="Saif S."/>
            <person name="Shea T."/>
            <person name="Sisk P."/>
            <person name="Sykes S."/>
            <person name="Wortman J."/>
            <person name="Nusbaum C."/>
            <person name="Birren B."/>
        </authorList>
    </citation>
    <scope>NUCLEOTIDE SEQUENCE [LARGE SCALE GENOMIC DNA]</scope>
    <source>
        <strain evidence="3">PRA339</strain>
    </source>
</reference>
<dbReference type="STRING" id="1288291.A0A059EVB2"/>
<dbReference type="EMBL" id="KK365556">
    <property type="protein sequence ID" value="KCZ78958.1"/>
    <property type="molecule type" value="Genomic_DNA"/>
</dbReference>
<protein>
    <submittedName>
        <fullName evidence="2">Uncharacterized protein</fullName>
    </submittedName>
</protein>
<proteinExistence type="predicted"/>
<keyword evidence="3" id="KW-1185">Reference proteome</keyword>
<evidence type="ECO:0000256" key="1">
    <source>
        <dbReference type="SAM" id="Phobius"/>
    </source>
</evidence>
<gene>
    <name evidence="2" type="ORF">H312_03660</name>
</gene>
<sequence length="101" mass="12402">VTIFLIFDLYFYNWLIIFLYIIKIHLLWLQGVFIPWINVLKDSYFNKLNSFYTTCLSYLWFFYIYFFPSVGIPFFINFILLIKFIQNKNTSIMGILTFYLP</sequence>
<accession>A0A059EVB2</accession>
<feature type="non-terminal residue" evidence="2">
    <location>
        <position position="1"/>
    </location>
</feature>
<name>A0A059EVB2_9MICR</name>
<dbReference type="HOGENOM" id="CLU_2298231_0_0_1"/>
<dbReference type="Proteomes" id="UP000030655">
    <property type="component" value="Unassembled WGS sequence"/>
</dbReference>
<organism evidence="2 3">
    <name type="scientific">Anncaliia algerae PRA339</name>
    <dbReference type="NCBI Taxonomy" id="1288291"/>
    <lineage>
        <taxon>Eukaryota</taxon>
        <taxon>Fungi</taxon>
        <taxon>Fungi incertae sedis</taxon>
        <taxon>Microsporidia</taxon>
        <taxon>Tubulinosematoidea</taxon>
        <taxon>Tubulinosematidae</taxon>
        <taxon>Anncaliia</taxon>
    </lineage>
</organism>
<feature type="transmembrane region" description="Helical" evidence="1">
    <location>
        <begin position="12"/>
        <end position="37"/>
    </location>
</feature>
<dbReference type="VEuPathDB" id="MicrosporidiaDB:H312_03660"/>
<keyword evidence="1" id="KW-1133">Transmembrane helix</keyword>
<keyword evidence="1" id="KW-0472">Membrane</keyword>
<dbReference type="AlphaFoldDB" id="A0A059EVB2"/>
<evidence type="ECO:0000313" key="3">
    <source>
        <dbReference type="Proteomes" id="UP000030655"/>
    </source>
</evidence>
<evidence type="ECO:0000313" key="2">
    <source>
        <dbReference type="EMBL" id="KCZ78958.1"/>
    </source>
</evidence>
<reference evidence="2 3" key="2">
    <citation type="submission" date="2014-03" db="EMBL/GenBank/DDBJ databases">
        <title>The Genome Sequence of Anncaliia algerae insect isolate PRA339.</title>
        <authorList>
            <consortium name="The Broad Institute Genome Sequencing Platform"/>
            <consortium name="The Broad Institute Genome Sequencing Center for Infectious Disease"/>
            <person name="Cuomo C."/>
            <person name="Becnel J."/>
            <person name="Sanscrainte N."/>
            <person name="Walker B."/>
            <person name="Young S.K."/>
            <person name="Zeng Q."/>
            <person name="Gargeya S."/>
            <person name="Fitzgerald M."/>
            <person name="Haas B."/>
            <person name="Abouelleil A."/>
            <person name="Alvarado L."/>
            <person name="Arachchi H.M."/>
            <person name="Berlin A.M."/>
            <person name="Chapman S.B."/>
            <person name="Dewar J."/>
            <person name="Goldberg J."/>
            <person name="Griggs A."/>
            <person name="Gujja S."/>
            <person name="Hansen M."/>
            <person name="Howarth C."/>
            <person name="Imamovic A."/>
            <person name="Larimer J."/>
            <person name="McCowan C."/>
            <person name="Murphy C."/>
            <person name="Neiman D."/>
            <person name="Pearson M."/>
            <person name="Priest M."/>
            <person name="Roberts A."/>
            <person name="Saif S."/>
            <person name="Shea T."/>
            <person name="Sisk P."/>
            <person name="Sykes S."/>
            <person name="Wortman J."/>
            <person name="Nusbaum C."/>
            <person name="Birren B."/>
        </authorList>
    </citation>
    <scope>NUCLEOTIDE SEQUENCE [LARGE SCALE GENOMIC DNA]</scope>
    <source>
        <strain evidence="2 3">PRA339</strain>
    </source>
</reference>
<keyword evidence="1" id="KW-0812">Transmembrane</keyword>
<feature type="transmembrane region" description="Helical" evidence="1">
    <location>
        <begin position="57"/>
        <end position="82"/>
    </location>
</feature>